<sequence length="319" mass="34119">MRSNIQRLLAGAGVVLALVLGNAPAVVAAPAPTEDGTGVVEPFIVGGRDATEAYTFAASLQNPAADGSLRHFCTGSLIHRRWVVTAYHCSETRVVPGVTKVRIGSVDQTEGGTLAGVRRVVLHPQFDWNTPGNDLALIELDQAVPQQPILLTTRPAKVGSPSRIMGWGVVCDADLVNDAKCKQSPRVLQELDTTRVPDKQCSFFDKVRELCIKALDGLKKQACFGDSGGPLAKKVFGRWFLMGATTGDGDDAEMRPHVCTTAPPTEPGGELKAGSGIWQDLYYTGYRIWIVKTIFGFSATDGAELNEQMRQGDALLAAA</sequence>
<dbReference type="RefSeq" id="WP_114773604.1">
    <property type="nucleotide sequence ID" value="NZ_FOFT01000002.1"/>
</dbReference>
<dbReference type="Proteomes" id="UP000199028">
    <property type="component" value="Unassembled WGS sequence"/>
</dbReference>
<dbReference type="InterPro" id="IPR043504">
    <property type="entry name" value="Peptidase_S1_PA_chymotrypsin"/>
</dbReference>
<dbReference type="AlphaFoldDB" id="A0A1H9EVW7"/>
<keyword evidence="2" id="KW-0732">Signal</keyword>
<protein>
    <submittedName>
        <fullName evidence="4">Trypsin</fullName>
    </submittedName>
</protein>
<dbReference type="OrthoDB" id="3657335at2"/>
<dbReference type="Pfam" id="PF00089">
    <property type="entry name" value="Trypsin"/>
    <property type="match status" value="1"/>
</dbReference>
<keyword evidence="1" id="KW-1015">Disulfide bond</keyword>
<dbReference type="InterPro" id="IPR009003">
    <property type="entry name" value="Peptidase_S1_PA"/>
</dbReference>
<feature type="chain" id="PRO_5011663422" evidence="2">
    <location>
        <begin position="29"/>
        <end position="319"/>
    </location>
</feature>
<evidence type="ECO:0000256" key="1">
    <source>
        <dbReference type="ARBA" id="ARBA00023157"/>
    </source>
</evidence>
<reference evidence="5" key="1">
    <citation type="submission" date="2016-10" db="EMBL/GenBank/DDBJ databases">
        <authorList>
            <person name="Varghese N."/>
            <person name="Submissions S."/>
        </authorList>
    </citation>
    <scope>NUCLEOTIDE SEQUENCE [LARGE SCALE GENOMIC DNA]</scope>
    <source>
        <strain evidence="5">CGMCC 4.578</strain>
    </source>
</reference>
<dbReference type="SUPFAM" id="SSF50494">
    <property type="entry name" value="Trypsin-like serine proteases"/>
    <property type="match status" value="1"/>
</dbReference>
<evidence type="ECO:0000313" key="4">
    <source>
        <dbReference type="EMBL" id="SEQ29844.1"/>
    </source>
</evidence>
<dbReference type="InterPro" id="IPR001314">
    <property type="entry name" value="Peptidase_S1A"/>
</dbReference>
<evidence type="ECO:0000259" key="3">
    <source>
        <dbReference type="PROSITE" id="PS50240"/>
    </source>
</evidence>
<evidence type="ECO:0000313" key="5">
    <source>
        <dbReference type="Proteomes" id="UP000199028"/>
    </source>
</evidence>
<dbReference type="Gene3D" id="2.40.10.10">
    <property type="entry name" value="Trypsin-like serine proteases"/>
    <property type="match status" value="1"/>
</dbReference>
<dbReference type="GO" id="GO:0004252">
    <property type="term" value="F:serine-type endopeptidase activity"/>
    <property type="evidence" value="ECO:0007669"/>
    <property type="project" value="InterPro"/>
</dbReference>
<feature type="signal peptide" evidence="2">
    <location>
        <begin position="1"/>
        <end position="28"/>
    </location>
</feature>
<dbReference type="SMART" id="SM00020">
    <property type="entry name" value="Tryp_SPc"/>
    <property type="match status" value="1"/>
</dbReference>
<dbReference type="GO" id="GO:0006508">
    <property type="term" value="P:proteolysis"/>
    <property type="evidence" value="ECO:0007669"/>
    <property type="project" value="InterPro"/>
</dbReference>
<feature type="domain" description="Peptidase S1" evidence="3">
    <location>
        <begin position="44"/>
        <end position="295"/>
    </location>
</feature>
<dbReference type="PRINTS" id="PR00722">
    <property type="entry name" value="CHYMOTRYPSIN"/>
</dbReference>
<accession>A0A1H9EVW7</accession>
<dbReference type="PROSITE" id="PS50240">
    <property type="entry name" value="TRYPSIN_DOM"/>
    <property type="match status" value="1"/>
</dbReference>
<dbReference type="EMBL" id="FOFT01000002">
    <property type="protein sequence ID" value="SEQ29844.1"/>
    <property type="molecule type" value="Genomic_DNA"/>
</dbReference>
<name>A0A1H9EVW7_9PSEU</name>
<keyword evidence="5" id="KW-1185">Reference proteome</keyword>
<organism evidence="4 5">
    <name type="scientific">Lentzea flaviverrucosa</name>
    <dbReference type="NCBI Taxonomy" id="200379"/>
    <lineage>
        <taxon>Bacteria</taxon>
        <taxon>Bacillati</taxon>
        <taxon>Actinomycetota</taxon>
        <taxon>Actinomycetes</taxon>
        <taxon>Pseudonocardiales</taxon>
        <taxon>Pseudonocardiaceae</taxon>
        <taxon>Lentzea</taxon>
    </lineage>
</organism>
<proteinExistence type="predicted"/>
<evidence type="ECO:0000256" key="2">
    <source>
        <dbReference type="SAM" id="SignalP"/>
    </source>
</evidence>
<dbReference type="PANTHER" id="PTHR24253">
    <property type="entry name" value="TRANSMEMBRANE PROTEASE SERINE"/>
    <property type="match status" value="1"/>
</dbReference>
<dbReference type="PANTHER" id="PTHR24253:SF153">
    <property type="entry name" value="SERINE PROTEASE HEPSIN"/>
    <property type="match status" value="1"/>
</dbReference>
<dbReference type="CDD" id="cd00190">
    <property type="entry name" value="Tryp_SPc"/>
    <property type="match status" value="1"/>
</dbReference>
<dbReference type="InterPro" id="IPR001254">
    <property type="entry name" value="Trypsin_dom"/>
</dbReference>
<gene>
    <name evidence="4" type="ORF">SAMN05216195_10286</name>
</gene>